<dbReference type="GO" id="GO:0019915">
    <property type="term" value="P:lipid storage"/>
    <property type="evidence" value="ECO:0007669"/>
    <property type="project" value="InterPro"/>
</dbReference>
<dbReference type="GO" id="GO:0034389">
    <property type="term" value="P:lipid droplet organization"/>
    <property type="evidence" value="ECO:0007669"/>
    <property type="project" value="TreeGrafter"/>
</dbReference>
<dbReference type="GO" id="GO:0008654">
    <property type="term" value="P:phospholipid biosynthetic process"/>
    <property type="evidence" value="ECO:0007669"/>
    <property type="project" value="TreeGrafter"/>
</dbReference>
<dbReference type="PANTHER" id="PTHR23129:SF3">
    <property type="entry name" value="FAT STORAGE-INDUCING TRANSMEMBRANE PROTEIN 1"/>
    <property type="match status" value="1"/>
</dbReference>
<keyword evidence="5 6" id="KW-0472">Membrane</keyword>
<evidence type="ECO:0000313" key="8">
    <source>
        <dbReference type="Proteomes" id="UP000541811"/>
    </source>
</evidence>
<dbReference type="EMBL" id="VXAK01000220">
    <property type="protein sequence ID" value="NXK15960.1"/>
    <property type="molecule type" value="Genomic_DNA"/>
</dbReference>
<keyword evidence="2 6" id="KW-0812">Transmembrane</keyword>
<dbReference type="Proteomes" id="UP000541811">
    <property type="component" value="Unassembled WGS sequence"/>
</dbReference>
<feature type="non-terminal residue" evidence="7">
    <location>
        <position position="1"/>
    </location>
</feature>
<protein>
    <submittedName>
        <fullName evidence="7">FITM1 protein</fullName>
    </submittedName>
</protein>
<evidence type="ECO:0000256" key="5">
    <source>
        <dbReference type="ARBA" id="ARBA00023136"/>
    </source>
</evidence>
<dbReference type="InterPro" id="IPR019388">
    <property type="entry name" value="FIT"/>
</dbReference>
<evidence type="ECO:0000256" key="2">
    <source>
        <dbReference type="ARBA" id="ARBA00022692"/>
    </source>
</evidence>
<feature type="transmembrane region" description="Helical" evidence="6">
    <location>
        <begin position="12"/>
        <end position="34"/>
    </location>
</feature>
<dbReference type="AlphaFoldDB" id="A0A7L0HA17"/>
<name>A0A7L0HA17_AREIN</name>
<comment type="caution">
    <text evidence="7">The sequence shown here is derived from an EMBL/GenBank/DDBJ whole genome shotgun (WGS) entry which is preliminary data.</text>
</comment>
<reference evidence="7 8" key="1">
    <citation type="submission" date="2019-09" db="EMBL/GenBank/DDBJ databases">
        <title>Bird 10,000 Genomes (B10K) Project - Family phase.</title>
        <authorList>
            <person name="Zhang G."/>
        </authorList>
    </citation>
    <scope>NUCLEOTIDE SEQUENCE [LARGE SCALE GENOMIC DNA]</scope>
    <source>
        <strain evidence="7">B10K-DU-005-73</strain>
        <tissue evidence="7">Liver</tissue>
    </source>
</reference>
<keyword evidence="8" id="KW-1185">Reference proteome</keyword>
<evidence type="ECO:0000256" key="4">
    <source>
        <dbReference type="ARBA" id="ARBA00022989"/>
    </source>
</evidence>
<dbReference type="GO" id="GO:0010945">
    <property type="term" value="F:coenzyme A diphosphatase activity"/>
    <property type="evidence" value="ECO:0007669"/>
    <property type="project" value="InterPro"/>
</dbReference>
<accession>A0A7L0HA17</accession>
<keyword evidence="4 6" id="KW-1133">Transmembrane helix</keyword>
<gene>
    <name evidence="7" type="primary">Fitm1</name>
    <name evidence="7" type="ORF">AREINT_R14998</name>
</gene>
<feature type="non-terminal residue" evidence="7">
    <location>
        <position position="72"/>
    </location>
</feature>
<keyword evidence="3" id="KW-0256">Endoplasmic reticulum</keyword>
<evidence type="ECO:0000256" key="6">
    <source>
        <dbReference type="SAM" id="Phobius"/>
    </source>
</evidence>
<organism evidence="7 8">
    <name type="scientific">Arenaria interpres</name>
    <name type="common">Ruddy turnstone</name>
    <name type="synonym">Tringa interpres</name>
    <dbReference type="NCBI Taxonomy" id="54971"/>
    <lineage>
        <taxon>Eukaryota</taxon>
        <taxon>Metazoa</taxon>
        <taxon>Chordata</taxon>
        <taxon>Craniata</taxon>
        <taxon>Vertebrata</taxon>
        <taxon>Euteleostomi</taxon>
        <taxon>Archelosauria</taxon>
        <taxon>Archosauria</taxon>
        <taxon>Dinosauria</taxon>
        <taxon>Saurischia</taxon>
        <taxon>Theropoda</taxon>
        <taxon>Coelurosauria</taxon>
        <taxon>Aves</taxon>
        <taxon>Neognathae</taxon>
        <taxon>Neoaves</taxon>
        <taxon>Charadriiformes</taxon>
        <taxon>Scolopacidae</taxon>
        <taxon>Arenaria</taxon>
    </lineage>
</organism>
<comment type="subcellular location">
    <subcellularLocation>
        <location evidence="1">Endoplasmic reticulum membrane</location>
        <topology evidence="1">Multi-pass membrane protein</topology>
    </subcellularLocation>
</comment>
<evidence type="ECO:0000256" key="1">
    <source>
        <dbReference type="ARBA" id="ARBA00004477"/>
    </source>
</evidence>
<sequence>EGSRGPGTALSLLFLLNVGLVVLWQLLLAVTLAYRHDWPRNAAGAALGWAAWALTYRWWYRLPWWPGPPGLG</sequence>
<proteinExistence type="predicted"/>
<dbReference type="GO" id="GO:0005789">
    <property type="term" value="C:endoplasmic reticulum membrane"/>
    <property type="evidence" value="ECO:0007669"/>
    <property type="project" value="UniProtKB-SubCell"/>
</dbReference>
<dbReference type="PANTHER" id="PTHR23129">
    <property type="entry name" value="ACYL-COENZYME A DIPHOSPHATASE FITM2"/>
    <property type="match status" value="1"/>
</dbReference>
<evidence type="ECO:0000256" key="3">
    <source>
        <dbReference type="ARBA" id="ARBA00022824"/>
    </source>
</evidence>
<evidence type="ECO:0000313" key="7">
    <source>
        <dbReference type="EMBL" id="NXK15960.1"/>
    </source>
</evidence>